<gene>
    <name evidence="2" type="ORF">V1478_018274</name>
</gene>
<feature type="transmembrane region" description="Helical" evidence="1">
    <location>
        <begin position="6"/>
        <end position="23"/>
    </location>
</feature>
<keyword evidence="3" id="KW-1185">Reference proteome</keyword>
<evidence type="ECO:0000313" key="3">
    <source>
        <dbReference type="Proteomes" id="UP001607302"/>
    </source>
</evidence>
<sequence>MNLSRINIFLLTFINISTIFFVYSNATLTEDKELTTSLRGSLYDEDFIIVVTDIRTRKKPNTEAEPLLAVKYGESNRKTVLMLDRRTNRVILENLHSNGRRTTKHIVVNNLSSSLKNLIVSVHQKQSESRIDVYIDCMYQGSIDLKKSFRELADEEEFLYIEVFRENKCKIKIHRERTIDDILKEEQCSRSFEKLDRSYNFLDNNFPFEFDSSSSKTNDRSKRGPYDFNHSNLSFESSSIARKRTVRRGDIGIQSLDEKICLTDSQLTKTLNELIQATKKIWSELEMNRRETHELRILMENCVACRQGMVGE</sequence>
<keyword evidence="1" id="KW-0472">Membrane</keyword>
<organism evidence="2 3">
    <name type="scientific">Vespula squamosa</name>
    <name type="common">Southern yellow jacket</name>
    <name type="synonym">Wasp</name>
    <dbReference type="NCBI Taxonomy" id="30214"/>
    <lineage>
        <taxon>Eukaryota</taxon>
        <taxon>Metazoa</taxon>
        <taxon>Ecdysozoa</taxon>
        <taxon>Arthropoda</taxon>
        <taxon>Hexapoda</taxon>
        <taxon>Insecta</taxon>
        <taxon>Pterygota</taxon>
        <taxon>Neoptera</taxon>
        <taxon>Endopterygota</taxon>
        <taxon>Hymenoptera</taxon>
        <taxon>Apocrita</taxon>
        <taxon>Aculeata</taxon>
        <taxon>Vespoidea</taxon>
        <taxon>Vespidae</taxon>
        <taxon>Vespinae</taxon>
        <taxon>Vespula</taxon>
    </lineage>
</organism>
<name>A0ABD1ZUK0_VESSQ</name>
<comment type="caution">
    <text evidence="2">The sequence shown here is derived from an EMBL/GenBank/DDBJ whole genome shotgun (WGS) entry which is preliminary data.</text>
</comment>
<accession>A0ABD1ZUK0</accession>
<dbReference type="EMBL" id="JAUDFV010000167">
    <property type="protein sequence ID" value="KAL2712039.1"/>
    <property type="molecule type" value="Genomic_DNA"/>
</dbReference>
<dbReference type="Gene3D" id="2.60.120.200">
    <property type="match status" value="1"/>
</dbReference>
<reference evidence="2 3" key="1">
    <citation type="journal article" date="2024" name="Ann. Entomol. Soc. Am.">
        <title>Genomic analyses of the southern and eastern yellowjacket wasps (Hymenoptera: Vespidae) reveal evolutionary signatures of social life.</title>
        <authorList>
            <person name="Catto M.A."/>
            <person name="Caine P.B."/>
            <person name="Orr S.E."/>
            <person name="Hunt B.G."/>
            <person name="Goodisman M.A.D."/>
        </authorList>
    </citation>
    <scope>NUCLEOTIDE SEQUENCE [LARGE SCALE GENOMIC DNA]</scope>
    <source>
        <strain evidence="2">233</strain>
        <tissue evidence="2">Head and thorax</tissue>
    </source>
</reference>
<protein>
    <submittedName>
        <fullName evidence="2">Cartilage oligomeric matrix protein isoform X1</fullName>
    </submittedName>
</protein>
<keyword evidence="1" id="KW-0812">Transmembrane</keyword>
<dbReference type="AlphaFoldDB" id="A0ABD1ZUK0"/>
<evidence type="ECO:0000313" key="2">
    <source>
        <dbReference type="EMBL" id="KAL2712039.1"/>
    </source>
</evidence>
<evidence type="ECO:0000256" key="1">
    <source>
        <dbReference type="SAM" id="Phobius"/>
    </source>
</evidence>
<keyword evidence="1" id="KW-1133">Transmembrane helix</keyword>
<dbReference type="CDD" id="cd16081">
    <property type="entry name" value="TSPcc_insect"/>
    <property type="match status" value="1"/>
</dbReference>
<dbReference type="Proteomes" id="UP001607302">
    <property type="component" value="Unassembled WGS sequence"/>
</dbReference>
<proteinExistence type="predicted"/>